<dbReference type="PANTHER" id="PTHR34860">
    <property type="entry name" value="REPRESSOR-LIKE PROTEIN SSO7C3"/>
    <property type="match status" value="1"/>
</dbReference>
<dbReference type="PROSITE" id="PS51740">
    <property type="entry name" value="SPOVT_ABRB"/>
    <property type="match status" value="1"/>
</dbReference>
<dbReference type="InterPro" id="IPR007159">
    <property type="entry name" value="SpoVT-AbrB_dom"/>
</dbReference>
<evidence type="ECO:0000313" key="3">
    <source>
        <dbReference type="EMBL" id="UOF92624.1"/>
    </source>
</evidence>
<dbReference type="SUPFAM" id="SSF89447">
    <property type="entry name" value="AbrB/MazE/MraZ-like"/>
    <property type="match status" value="1"/>
</dbReference>
<name>A0ABY4CQS3_9BACL</name>
<gene>
    <name evidence="3" type="ORF">LSG31_10945</name>
</gene>
<keyword evidence="4" id="KW-1185">Reference proteome</keyword>
<accession>A0ABY4CQS3</accession>
<keyword evidence="1 3" id="KW-0238">DNA-binding</keyword>
<dbReference type="NCBIfam" id="TIGR01439">
    <property type="entry name" value="lp_hng_hel_AbrB"/>
    <property type="match status" value="1"/>
</dbReference>
<evidence type="ECO:0000313" key="4">
    <source>
        <dbReference type="Proteomes" id="UP000830167"/>
    </source>
</evidence>
<proteinExistence type="predicted"/>
<evidence type="ECO:0000259" key="2">
    <source>
        <dbReference type="PROSITE" id="PS51740"/>
    </source>
</evidence>
<protein>
    <submittedName>
        <fullName evidence="3">AbrB/MazE/SpoVT family DNA-binding domain-containing protein</fullName>
    </submittedName>
</protein>
<dbReference type="Proteomes" id="UP000830167">
    <property type="component" value="Chromosome"/>
</dbReference>
<reference evidence="3" key="1">
    <citation type="submission" date="2021-12" db="EMBL/GenBank/DDBJ databases">
        <title>Alicyclobacillaceae gen. nov., sp. nov., isolated from chalcocite enrichment system.</title>
        <authorList>
            <person name="Jiang Z."/>
        </authorList>
    </citation>
    <scope>NUCLEOTIDE SEQUENCE</scope>
    <source>
        <strain evidence="3">MYW30-H2</strain>
    </source>
</reference>
<dbReference type="GO" id="GO:0003677">
    <property type="term" value="F:DNA binding"/>
    <property type="evidence" value="ECO:0007669"/>
    <property type="project" value="UniProtKB-KW"/>
</dbReference>
<feature type="domain" description="SpoVT-AbrB" evidence="2">
    <location>
        <begin position="3"/>
        <end position="49"/>
    </location>
</feature>
<dbReference type="InterPro" id="IPR052975">
    <property type="entry name" value="Repressor-like_regulatory"/>
</dbReference>
<organism evidence="3 4">
    <name type="scientific">Fodinisporobacter ferrooxydans</name>
    <dbReference type="NCBI Taxonomy" id="2901836"/>
    <lineage>
        <taxon>Bacteria</taxon>
        <taxon>Bacillati</taxon>
        <taxon>Bacillota</taxon>
        <taxon>Bacilli</taxon>
        <taxon>Bacillales</taxon>
        <taxon>Alicyclobacillaceae</taxon>
        <taxon>Fodinisporobacter</taxon>
    </lineage>
</organism>
<dbReference type="RefSeq" id="WP_347439292.1">
    <property type="nucleotide sequence ID" value="NZ_CP089291.1"/>
</dbReference>
<dbReference type="PANTHER" id="PTHR34860:SF6">
    <property type="entry name" value="REPRESSOR-LIKE PROTEIN SSO7C3"/>
    <property type="match status" value="1"/>
</dbReference>
<dbReference type="Pfam" id="PF04014">
    <property type="entry name" value="MazE_antitoxin"/>
    <property type="match status" value="1"/>
</dbReference>
<dbReference type="Gene3D" id="2.10.260.10">
    <property type="match status" value="1"/>
</dbReference>
<dbReference type="SMART" id="SM00966">
    <property type="entry name" value="SpoVT_AbrB"/>
    <property type="match status" value="1"/>
</dbReference>
<sequence length="90" mass="10238">MNMEVSRVTSKGQITIPKAIRERLNLVEGDKVAFIEDETGKIIITKSSVVALREFLDSMAKEASAKGVTEEELLNDLEQVREEMWNERNK</sequence>
<dbReference type="EMBL" id="CP089291">
    <property type="protein sequence ID" value="UOF92624.1"/>
    <property type="molecule type" value="Genomic_DNA"/>
</dbReference>
<evidence type="ECO:0000256" key="1">
    <source>
        <dbReference type="PROSITE-ProRule" id="PRU01076"/>
    </source>
</evidence>
<dbReference type="InterPro" id="IPR037914">
    <property type="entry name" value="SpoVT-AbrB_sf"/>
</dbReference>